<evidence type="ECO:0000256" key="5">
    <source>
        <dbReference type="ARBA" id="ARBA00022989"/>
    </source>
</evidence>
<evidence type="ECO:0000256" key="3">
    <source>
        <dbReference type="ARBA" id="ARBA00022448"/>
    </source>
</evidence>
<dbReference type="PANTHER" id="PTHR31618">
    <property type="entry name" value="MECHANOSENSITIVE ION CHANNEL PROTEIN 5"/>
    <property type="match status" value="1"/>
</dbReference>
<evidence type="ECO:0000259" key="10">
    <source>
        <dbReference type="Pfam" id="PF00924"/>
    </source>
</evidence>
<dbReference type="InParanoid" id="A0A200QMB6"/>
<dbReference type="InterPro" id="IPR006685">
    <property type="entry name" value="MscS_channel_2nd"/>
</dbReference>
<feature type="transmembrane region" description="Helical" evidence="9">
    <location>
        <begin position="237"/>
        <end position="263"/>
    </location>
</feature>
<proteinExistence type="inferred from homology"/>
<dbReference type="Gene3D" id="2.30.30.60">
    <property type="match status" value="1"/>
</dbReference>
<evidence type="ECO:0000256" key="8">
    <source>
        <dbReference type="SAM" id="MobiDB-lite"/>
    </source>
</evidence>
<dbReference type="GO" id="GO:0050982">
    <property type="term" value="P:detection of mechanical stimulus"/>
    <property type="evidence" value="ECO:0007669"/>
    <property type="project" value="TreeGrafter"/>
</dbReference>
<keyword evidence="12" id="KW-1185">Reference proteome</keyword>
<keyword evidence="4 9" id="KW-0812">Transmembrane</keyword>
<reference evidence="11 12" key="1">
    <citation type="journal article" date="2017" name="Mol. Plant">
        <title>The Genome of Medicinal Plant Macleaya cordata Provides New Insights into Benzylisoquinoline Alkaloids Metabolism.</title>
        <authorList>
            <person name="Liu X."/>
            <person name="Liu Y."/>
            <person name="Huang P."/>
            <person name="Ma Y."/>
            <person name="Qing Z."/>
            <person name="Tang Q."/>
            <person name="Cao H."/>
            <person name="Cheng P."/>
            <person name="Zheng Y."/>
            <person name="Yuan Z."/>
            <person name="Zhou Y."/>
            <person name="Liu J."/>
            <person name="Tang Z."/>
            <person name="Zhuo Y."/>
            <person name="Zhang Y."/>
            <person name="Yu L."/>
            <person name="Huang J."/>
            <person name="Yang P."/>
            <person name="Peng Q."/>
            <person name="Zhang J."/>
            <person name="Jiang W."/>
            <person name="Zhang Z."/>
            <person name="Lin K."/>
            <person name="Ro D.K."/>
            <person name="Chen X."/>
            <person name="Xiong X."/>
            <person name="Shang Y."/>
            <person name="Huang S."/>
            <person name="Zeng J."/>
        </authorList>
    </citation>
    <scope>NUCLEOTIDE SEQUENCE [LARGE SCALE GENOMIC DNA]</scope>
    <source>
        <strain evidence="12">cv. BLH2017</strain>
        <tissue evidence="11">Root</tissue>
    </source>
</reference>
<keyword evidence="3" id="KW-0813">Transport</keyword>
<evidence type="ECO:0000256" key="1">
    <source>
        <dbReference type="ARBA" id="ARBA00004141"/>
    </source>
</evidence>
<feature type="transmembrane region" description="Helical" evidence="9">
    <location>
        <begin position="283"/>
        <end position="306"/>
    </location>
</feature>
<evidence type="ECO:0000256" key="6">
    <source>
        <dbReference type="ARBA" id="ARBA00023136"/>
    </source>
</evidence>
<sequence>MSTDLNGNSAAEGLKEANKKMVTDAVVLVIQGEEEEETAKEKYDISNDRPRISTSSFGSKSPEALAPQKPLTGSQSDVQISTYSGQTSPEITNFCPSLDKPLTGSNSPYMPSPDEDISPIMPRTPLMASPGPAVGGEEEEEEIYKIAKAQNKMESQRKKLKFLVLIEWTAFVCIMGTLISSLTVDKLEHFKILDLHLWKWCVLLLVIVSGRLFTEWFMNGLVFLIERNFLLKKKVLYFVYGLKNSVQVCIWLVLVLLSWVLLFHGRIKRSDHTNKILNYVTRALVSFLVGAVIWLIKTVLIMTLAASVNVRSFFDRIQESLYHQYVLQVLSGPPIMELAERIGYTSESLSFRSVKKRKVGGEQQVIDVAKLNKLKQDEVSSWTMKLLSDMVNATKLSTISNTVDEFYDEEDVQKDVEITSEWEAMAAAYQIFRNVAKPGCKYIYEEDLHRFLCKEEVWNVFPLFEGAVVTGKIKKSTLKNWVVNVYRERKSLALTLNDTKAAVKQLNKVVSILLLIMFFMVWLISMGLATTEVVLFISSQIFVFGNTTKAIFEGIIFVFYTHPFDVGDRCVIDGVQMIVEEMNIMTTVFLRYDNQKIYYPNVVLATKCIGNMYRSPDMGDAVEFVVDASTTVETIGALKARIKKYIESKPQHWNPQHRVVVLEIENVDKMKMALYVTHTMNHQDMEEKTNRRSDLILELKKIFEEFNMKYHLLPQEVPASYATM</sequence>
<evidence type="ECO:0000313" key="12">
    <source>
        <dbReference type="Proteomes" id="UP000195402"/>
    </source>
</evidence>
<dbReference type="InterPro" id="IPR010920">
    <property type="entry name" value="LSM_dom_sf"/>
</dbReference>
<evidence type="ECO:0000256" key="4">
    <source>
        <dbReference type="ARBA" id="ARBA00022692"/>
    </source>
</evidence>
<dbReference type="AlphaFoldDB" id="A0A200QMB6"/>
<dbReference type="FunCoup" id="A0A200QMB6">
    <property type="interactions" value="689"/>
</dbReference>
<evidence type="ECO:0000256" key="2">
    <source>
        <dbReference type="ARBA" id="ARBA00008017"/>
    </source>
</evidence>
<dbReference type="OMA" id="CKEEVWN"/>
<dbReference type="PANTHER" id="PTHR31618:SF7">
    <property type="entry name" value="MECHANOSENSITIVE ION CHANNEL PROTEIN"/>
    <property type="match status" value="1"/>
</dbReference>
<name>A0A200QMB6_MACCD</name>
<feature type="compositionally biased region" description="Basic and acidic residues" evidence="8">
    <location>
        <begin position="39"/>
        <end position="51"/>
    </location>
</feature>
<dbReference type="SUPFAM" id="SSF50182">
    <property type="entry name" value="Sm-like ribonucleoproteins"/>
    <property type="match status" value="1"/>
</dbReference>
<comment type="caution">
    <text evidence="11">The sequence shown here is derived from an EMBL/GenBank/DDBJ whole genome shotgun (WGS) entry which is preliminary data.</text>
</comment>
<dbReference type="PIRSF" id="PIRSF017209">
    <property type="entry name" value="Memb_At2g17000_prd"/>
    <property type="match status" value="1"/>
</dbReference>
<dbReference type="Pfam" id="PF00924">
    <property type="entry name" value="MS_channel_2nd"/>
    <property type="match status" value="1"/>
</dbReference>
<dbReference type="EMBL" id="MVGT01001598">
    <property type="protein sequence ID" value="OVA11626.1"/>
    <property type="molecule type" value="Genomic_DNA"/>
</dbReference>
<evidence type="ECO:0000256" key="7">
    <source>
        <dbReference type="PIRNR" id="PIRNR017209"/>
    </source>
</evidence>
<dbReference type="FunFam" id="2.30.30.60:FF:000003">
    <property type="entry name" value="Predicted mechanosensitive ion channel"/>
    <property type="match status" value="1"/>
</dbReference>
<feature type="domain" description="Mechanosensitive ion channel MscS" evidence="10">
    <location>
        <begin position="548"/>
        <end position="612"/>
    </location>
</feature>
<dbReference type="STRING" id="56857.A0A200QMB6"/>
<evidence type="ECO:0000256" key="9">
    <source>
        <dbReference type="SAM" id="Phobius"/>
    </source>
</evidence>
<gene>
    <name evidence="11" type="ORF">BVC80_6013g1</name>
</gene>
<dbReference type="InterPro" id="IPR023408">
    <property type="entry name" value="MscS_beta-dom_sf"/>
</dbReference>
<comment type="similarity">
    <text evidence="2 7">Belongs to the MscS (TC 1.A.23) family.</text>
</comment>
<comment type="subcellular location">
    <subcellularLocation>
        <location evidence="1">Membrane</location>
        <topology evidence="1">Multi-pass membrane protein</topology>
    </subcellularLocation>
</comment>
<evidence type="ECO:0000313" key="11">
    <source>
        <dbReference type="EMBL" id="OVA11626.1"/>
    </source>
</evidence>
<feature type="transmembrane region" description="Helical" evidence="9">
    <location>
        <begin position="509"/>
        <end position="529"/>
    </location>
</feature>
<dbReference type="GO" id="GO:0005886">
    <property type="term" value="C:plasma membrane"/>
    <property type="evidence" value="ECO:0007669"/>
    <property type="project" value="UniProtKB-UniRule"/>
</dbReference>
<dbReference type="GO" id="GO:0006820">
    <property type="term" value="P:monoatomic anion transport"/>
    <property type="evidence" value="ECO:0007669"/>
    <property type="project" value="TreeGrafter"/>
</dbReference>
<dbReference type="Proteomes" id="UP000195402">
    <property type="component" value="Unassembled WGS sequence"/>
</dbReference>
<dbReference type="GO" id="GO:0008381">
    <property type="term" value="F:mechanosensitive monoatomic ion channel activity"/>
    <property type="evidence" value="ECO:0007669"/>
    <property type="project" value="TreeGrafter"/>
</dbReference>
<feature type="region of interest" description="Disordered" evidence="8">
    <location>
        <begin position="31"/>
        <end position="76"/>
    </location>
</feature>
<accession>A0A200QMB6</accession>
<keyword evidence="6 7" id="KW-0472">Membrane</keyword>
<organism evidence="11 12">
    <name type="scientific">Macleaya cordata</name>
    <name type="common">Five-seeded plume-poppy</name>
    <name type="synonym">Bocconia cordata</name>
    <dbReference type="NCBI Taxonomy" id="56857"/>
    <lineage>
        <taxon>Eukaryota</taxon>
        <taxon>Viridiplantae</taxon>
        <taxon>Streptophyta</taxon>
        <taxon>Embryophyta</taxon>
        <taxon>Tracheophyta</taxon>
        <taxon>Spermatophyta</taxon>
        <taxon>Magnoliopsida</taxon>
        <taxon>Ranunculales</taxon>
        <taxon>Papaveraceae</taxon>
        <taxon>Papaveroideae</taxon>
        <taxon>Macleaya</taxon>
    </lineage>
</organism>
<protein>
    <recommendedName>
        <fullName evidence="7">Mechanosensitive ion channel protein</fullName>
    </recommendedName>
</protein>
<feature type="transmembrane region" description="Helical" evidence="9">
    <location>
        <begin position="162"/>
        <end position="182"/>
    </location>
</feature>
<keyword evidence="5 9" id="KW-1133">Transmembrane helix</keyword>
<feature type="transmembrane region" description="Helical" evidence="9">
    <location>
        <begin position="202"/>
        <end position="225"/>
    </location>
</feature>
<dbReference type="OrthoDB" id="544685at2759"/>
<dbReference type="InterPro" id="IPR016688">
    <property type="entry name" value="MscS-like_plants/fungi"/>
</dbReference>